<organism evidence="1 2">
    <name type="scientific">Leptospira weilii serovar Ranarum str. ICFT</name>
    <dbReference type="NCBI Taxonomy" id="1218598"/>
    <lineage>
        <taxon>Bacteria</taxon>
        <taxon>Pseudomonadati</taxon>
        <taxon>Spirochaetota</taxon>
        <taxon>Spirochaetia</taxon>
        <taxon>Leptospirales</taxon>
        <taxon>Leptospiraceae</taxon>
        <taxon>Leptospira</taxon>
    </lineage>
</organism>
<keyword evidence="2" id="KW-1185">Reference proteome</keyword>
<dbReference type="EMBL" id="AOHC02000053">
    <property type="protein sequence ID" value="EMY76145.1"/>
    <property type="molecule type" value="Genomic_DNA"/>
</dbReference>
<gene>
    <name evidence="1" type="ORF">LEP1GSC060_3712</name>
</gene>
<proteinExistence type="predicted"/>
<accession>N1WB23</accession>
<dbReference type="STRING" id="1218598.LEP1GSC060_3712"/>
<comment type="caution">
    <text evidence="1">The sequence shown here is derived from an EMBL/GenBank/DDBJ whole genome shotgun (WGS) entry which is preliminary data.</text>
</comment>
<dbReference type="AlphaFoldDB" id="N1WB23"/>
<evidence type="ECO:0000313" key="1">
    <source>
        <dbReference type="EMBL" id="EMY76145.1"/>
    </source>
</evidence>
<name>N1WB23_9LEPT</name>
<evidence type="ECO:0000313" key="2">
    <source>
        <dbReference type="Proteomes" id="UP000012313"/>
    </source>
</evidence>
<dbReference type="Proteomes" id="UP000012313">
    <property type="component" value="Unassembled WGS sequence"/>
</dbReference>
<reference evidence="1" key="1">
    <citation type="submission" date="2013-03" db="EMBL/GenBank/DDBJ databases">
        <authorList>
            <person name="Harkins D.M."/>
            <person name="Durkin A.S."/>
            <person name="Brinkac L.M."/>
            <person name="Haft D.H."/>
            <person name="Selengut J.D."/>
            <person name="Sanka R."/>
            <person name="DePew J."/>
            <person name="Purushe J."/>
            <person name="Hartskeerl R.A."/>
            <person name="Ahmed A."/>
            <person name="van der Linden H."/>
            <person name="Goris M.G.A."/>
            <person name="Vinetz J.M."/>
            <person name="Sutton G.G."/>
            <person name="Nierman W.C."/>
            <person name="Fouts D.E."/>
        </authorList>
    </citation>
    <scope>NUCLEOTIDE SEQUENCE [LARGE SCALE GENOMIC DNA]</scope>
    <source>
        <strain evidence="1">ICFT</strain>
    </source>
</reference>
<sequence length="40" mass="4492">MISARLFMRAGEKVFGNFVGVPTFSFQPGILKKLIFHHGL</sequence>
<protein>
    <submittedName>
        <fullName evidence="1">Uncharacterized protein</fullName>
    </submittedName>
</protein>